<accession>A0AAN6Z3A0</accession>
<evidence type="ECO:0000313" key="1">
    <source>
        <dbReference type="EMBL" id="KAK4124055.1"/>
    </source>
</evidence>
<comment type="caution">
    <text evidence="1">The sequence shown here is derived from an EMBL/GenBank/DDBJ whole genome shotgun (WGS) entry which is preliminary data.</text>
</comment>
<evidence type="ECO:0000313" key="2">
    <source>
        <dbReference type="Proteomes" id="UP001302602"/>
    </source>
</evidence>
<gene>
    <name evidence="1" type="ORF">N657DRAFT_645676</name>
</gene>
<organism evidence="1 2">
    <name type="scientific">Parathielavia appendiculata</name>
    <dbReference type="NCBI Taxonomy" id="2587402"/>
    <lineage>
        <taxon>Eukaryota</taxon>
        <taxon>Fungi</taxon>
        <taxon>Dikarya</taxon>
        <taxon>Ascomycota</taxon>
        <taxon>Pezizomycotina</taxon>
        <taxon>Sordariomycetes</taxon>
        <taxon>Sordariomycetidae</taxon>
        <taxon>Sordariales</taxon>
        <taxon>Chaetomiaceae</taxon>
        <taxon>Parathielavia</taxon>
    </lineage>
</organism>
<reference evidence="1" key="1">
    <citation type="journal article" date="2023" name="Mol. Phylogenet. Evol.">
        <title>Genome-scale phylogeny and comparative genomics of the fungal order Sordariales.</title>
        <authorList>
            <person name="Hensen N."/>
            <person name="Bonometti L."/>
            <person name="Westerberg I."/>
            <person name="Brannstrom I.O."/>
            <person name="Guillou S."/>
            <person name="Cros-Aarteil S."/>
            <person name="Calhoun S."/>
            <person name="Haridas S."/>
            <person name="Kuo A."/>
            <person name="Mondo S."/>
            <person name="Pangilinan J."/>
            <person name="Riley R."/>
            <person name="LaButti K."/>
            <person name="Andreopoulos B."/>
            <person name="Lipzen A."/>
            <person name="Chen C."/>
            <person name="Yan M."/>
            <person name="Daum C."/>
            <person name="Ng V."/>
            <person name="Clum A."/>
            <person name="Steindorff A."/>
            <person name="Ohm R.A."/>
            <person name="Martin F."/>
            <person name="Silar P."/>
            <person name="Natvig D.O."/>
            <person name="Lalanne C."/>
            <person name="Gautier V."/>
            <person name="Ament-Velasquez S.L."/>
            <person name="Kruys A."/>
            <person name="Hutchinson M.I."/>
            <person name="Powell A.J."/>
            <person name="Barry K."/>
            <person name="Miller A.N."/>
            <person name="Grigoriev I.V."/>
            <person name="Debuchy R."/>
            <person name="Gladieux P."/>
            <person name="Hiltunen Thoren M."/>
            <person name="Johannesson H."/>
        </authorList>
    </citation>
    <scope>NUCLEOTIDE SEQUENCE</scope>
    <source>
        <strain evidence="1">CBS 731.68</strain>
    </source>
</reference>
<keyword evidence="2" id="KW-1185">Reference proteome</keyword>
<dbReference type="AlphaFoldDB" id="A0AAN6Z3A0"/>
<protein>
    <submittedName>
        <fullName evidence="1">Uncharacterized protein</fullName>
    </submittedName>
</protein>
<sequence length="75" mass="8431">MDNFPLNTFLLDISGIKYQQHGYWRATVDGAAAALGIFKTEKGDMKRGRPITKDSAFSILFKDRHRAVIRKDSGS</sequence>
<dbReference type="RefSeq" id="XP_062647826.1">
    <property type="nucleotide sequence ID" value="XM_062792986.1"/>
</dbReference>
<proteinExistence type="predicted"/>
<name>A0AAN6Z3A0_9PEZI</name>
<dbReference type="GeneID" id="87829755"/>
<reference evidence="1" key="2">
    <citation type="submission" date="2023-05" db="EMBL/GenBank/DDBJ databases">
        <authorList>
            <consortium name="Lawrence Berkeley National Laboratory"/>
            <person name="Steindorff A."/>
            <person name="Hensen N."/>
            <person name="Bonometti L."/>
            <person name="Westerberg I."/>
            <person name="Brannstrom I.O."/>
            <person name="Guillou S."/>
            <person name="Cros-Aarteil S."/>
            <person name="Calhoun S."/>
            <person name="Haridas S."/>
            <person name="Kuo A."/>
            <person name="Mondo S."/>
            <person name="Pangilinan J."/>
            <person name="Riley R."/>
            <person name="Labutti K."/>
            <person name="Andreopoulos B."/>
            <person name="Lipzen A."/>
            <person name="Chen C."/>
            <person name="Yanf M."/>
            <person name="Daum C."/>
            <person name="Ng V."/>
            <person name="Clum A."/>
            <person name="Ohm R."/>
            <person name="Martin F."/>
            <person name="Silar P."/>
            <person name="Natvig D."/>
            <person name="Lalanne C."/>
            <person name="Gautier V."/>
            <person name="Ament-Velasquez S.L."/>
            <person name="Kruys A."/>
            <person name="Hutchinson M.I."/>
            <person name="Powell A.J."/>
            <person name="Barry K."/>
            <person name="Miller A.N."/>
            <person name="Grigoriev I.V."/>
            <person name="Debuchy R."/>
            <person name="Gladieux P."/>
            <person name="Thoren M.H."/>
            <person name="Johannesson H."/>
        </authorList>
    </citation>
    <scope>NUCLEOTIDE SEQUENCE</scope>
    <source>
        <strain evidence="1">CBS 731.68</strain>
    </source>
</reference>
<dbReference type="Proteomes" id="UP001302602">
    <property type="component" value="Unassembled WGS sequence"/>
</dbReference>
<dbReference type="EMBL" id="MU853228">
    <property type="protein sequence ID" value="KAK4124055.1"/>
    <property type="molecule type" value="Genomic_DNA"/>
</dbReference>